<gene>
    <name evidence="2" type="ORF">CTI12_AA407840</name>
</gene>
<feature type="region of interest" description="Disordered" evidence="1">
    <location>
        <begin position="132"/>
        <end position="155"/>
    </location>
</feature>
<keyword evidence="2" id="KW-0695">RNA-directed DNA polymerase</keyword>
<dbReference type="STRING" id="35608.A0A2U1M8S0"/>
<keyword evidence="2" id="KW-0808">Transferase</keyword>
<evidence type="ECO:0000256" key="1">
    <source>
        <dbReference type="SAM" id="MobiDB-lite"/>
    </source>
</evidence>
<dbReference type="Proteomes" id="UP000245207">
    <property type="component" value="Unassembled WGS sequence"/>
</dbReference>
<dbReference type="AlphaFoldDB" id="A0A2U1M8S0"/>
<feature type="region of interest" description="Disordered" evidence="1">
    <location>
        <begin position="271"/>
        <end position="300"/>
    </location>
</feature>
<keyword evidence="3" id="KW-1185">Reference proteome</keyword>
<protein>
    <submittedName>
        <fullName evidence="2">RNA-directed DNA polymerase, eukaryota, Reverse transcriptase zinc-binding domain protein</fullName>
    </submittedName>
</protein>
<sequence length="579" mass="62069">MKSVDRVGVKGSSNKDKEGVSRSKDGSSSNLLQDAPTLKSILKKPVRNVAAKVGVSTSDVTKVPVSSDVTEGVSSMAGASGNVDVHESYPNVLHSNVINSGLQEVETQLNGLDEGNGKGPAGENVSMQATKATKDNAPHSDPNPLNGANVSTVPGKKSNVECVMANDGSLKSDTNVMAGNGSNLNATGSNAATTTGASRDSILKPVSTPKEGFEDPVFGTYFHSHNKDASNVGMGFVPTFTTNSVDVNVEYPSLPTGDGVRVSTNAGRFALKSTTPSSNESSQEQTAAKDATSGSNTMVQSVDVNPPPKSYVGATTGTHSAPNRECVTNMEVADVNSTGLHFTWNQKPKGSNGTLKKIDRIMSNIQFCDTYPGSFAIFQPYRISDHSPCVLRIPHVAMLKPKPFKFSNFLVHKEGFMDTVNSGWNININGCAIDLSPLRDMITPREIVRAGLNLKDSVYDVIENGNWKWPADWLPKYPTLFTLPVPFLHDANDTLVWQQLYKLSSGGYSEVLAFGDCQLIPFGESGISDYFQKKDSGLCLNGPLLVLFLVRVYAAMQFCLKGSEGFWICSLLSTTEEKR</sequence>
<dbReference type="EMBL" id="PKPP01006112">
    <property type="protein sequence ID" value="PWA57620.1"/>
    <property type="molecule type" value="Genomic_DNA"/>
</dbReference>
<organism evidence="2 3">
    <name type="scientific">Artemisia annua</name>
    <name type="common">Sweet wormwood</name>
    <dbReference type="NCBI Taxonomy" id="35608"/>
    <lineage>
        <taxon>Eukaryota</taxon>
        <taxon>Viridiplantae</taxon>
        <taxon>Streptophyta</taxon>
        <taxon>Embryophyta</taxon>
        <taxon>Tracheophyta</taxon>
        <taxon>Spermatophyta</taxon>
        <taxon>Magnoliopsida</taxon>
        <taxon>eudicotyledons</taxon>
        <taxon>Gunneridae</taxon>
        <taxon>Pentapetalae</taxon>
        <taxon>asterids</taxon>
        <taxon>campanulids</taxon>
        <taxon>Asterales</taxon>
        <taxon>Asteraceae</taxon>
        <taxon>Asteroideae</taxon>
        <taxon>Anthemideae</taxon>
        <taxon>Artemisiinae</taxon>
        <taxon>Artemisia</taxon>
    </lineage>
</organism>
<evidence type="ECO:0000313" key="2">
    <source>
        <dbReference type="EMBL" id="PWA57620.1"/>
    </source>
</evidence>
<reference evidence="2 3" key="1">
    <citation type="journal article" date="2018" name="Mol. Plant">
        <title>The genome of Artemisia annua provides insight into the evolution of Asteraceae family and artemisinin biosynthesis.</title>
        <authorList>
            <person name="Shen Q."/>
            <person name="Zhang L."/>
            <person name="Liao Z."/>
            <person name="Wang S."/>
            <person name="Yan T."/>
            <person name="Shi P."/>
            <person name="Liu M."/>
            <person name="Fu X."/>
            <person name="Pan Q."/>
            <person name="Wang Y."/>
            <person name="Lv Z."/>
            <person name="Lu X."/>
            <person name="Zhang F."/>
            <person name="Jiang W."/>
            <person name="Ma Y."/>
            <person name="Chen M."/>
            <person name="Hao X."/>
            <person name="Li L."/>
            <person name="Tang Y."/>
            <person name="Lv G."/>
            <person name="Zhou Y."/>
            <person name="Sun X."/>
            <person name="Brodelius P.E."/>
            <person name="Rose J.K.C."/>
            <person name="Tang K."/>
        </authorList>
    </citation>
    <scope>NUCLEOTIDE SEQUENCE [LARGE SCALE GENOMIC DNA]</scope>
    <source>
        <strain evidence="3">cv. Huhao1</strain>
        <tissue evidence="2">Leaf</tissue>
    </source>
</reference>
<comment type="caution">
    <text evidence="2">The sequence shown here is derived from an EMBL/GenBank/DDBJ whole genome shotgun (WGS) entry which is preliminary data.</text>
</comment>
<dbReference type="PANTHER" id="PTHR33710">
    <property type="entry name" value="BNAC02G09200D PROTEIN"/>
    <property type="match status" value="1"/>
</dbReference>
<dbReference type="GO" id="GO:0003964">
    <property type="term" value="F:RNA-directed DNA polymerase activity"/>
    <property type="evidence" value="ECO:0007669"/>
    <property type="project" value="UniProtKB-KW"/>
</dbReference>
<feature type="compositionally biased region" description="Basic and acidic residues" evidence="1">
    <location>
        <begin position="1"/>
        <end position="25"/>
    </location>
</feature>
<keyword evidence="2" id="KW-0548">Nucleotidyltransferase</keyword>
<feature type="region of interest" description="Disordered" evidence="1">
    <location>
        <begin position="1"/>
        <end position="35"/>
    </location>
</feature>
<proteinExistence type="predicted"/>
<evidence type="ECO:0000313" key="3">
    <source>
        <dbReference type="Proteomes" id="UP000245207"/>
    </source>
</evidence>
<accession>A0A2U1M8S0</accession>
<dbReference type="PANTHER" id="PTHR33710:SF71">
    <property type="entry name" value="ENDONUCLEASE_EXONUCLEASE_PHOSPHATASE DOMAIN-CONTAINING PROTEIN"/>
    <property type="match status" value="1"/>
</dbReference>
<name>A0A2U1M8S0_ARTAN</name>